<sequence length="60" mass="6765">MWFDTTREETDPLPSIEDLVSIDVLAEPALLPAGEIEPIHLAFDLNDPALFVRHNRLPGR</sequence>
<evidence type="ECO:0000313" key="1">
    <source>
        <dbReference type="EMBL" id="UZF48260.1"/>
    </source>
</evidence>
<dbReference type="RefSeq" id="WP_229583260.1">
    <property type="nucleotide sequence ID" value="NZ_CP083975.1"/>
</dbReference>
<gene>
    <name evidence="1" type="ORF">KUM34_028340</name>
</gene>
<dbReference type="Proteomes" id="UP001162740">
    <property type="component" value="Plasmid pGD02.2.1"/>
</dbReference>
<dbReference type="EMBL" id="CP083975">
    <property type="protein sequence ID" value="UZF48260.1"/>
    <property type="molecule type" value="Genomic_DNA"/>
</dbReference>
<evidence type="ECO:0000313" key="2">
    <source>
        <dbReference type="Proteomes" id="UP001162740"/>
    </source>
</evidence>
<proteinExistence type="predicted"/>
<dbReference type="AlphaFoldDB" id="A0AA47AED7"/>
<keyword evidence="1" id="KW-0614">Plasmid</keyword>
<name>A0AA47AED7_RHORH</name>
<protein>
    <submittedName>
        <fullName evidence="1">Uncharacterized protein</fullName>
    </submittedName>
</protein>
<accession>A0AA47AED7</accession>
<reference evidence="1 2" key="1">
    <citation type="journal article" date="2021" name="Front. Microbiol.">
        <title>Bacterial Transformation of Aromatic Monomers in Softwood Black Liquor.</title>
        <authorList>
            <person name="Navas L.E."/>
            <person name="Dexter G."/>
            <person name="Liu J."/>
            <person name="Levy-Booth D."/>
            <person name="Cho M."/>
            <person name="Jang S.K."/>
            <person name="Mansfield S.D."/>
            <person name="Renneckar S."/>
            <person name="Mohn W.W."/>
            <person name="Eltis L.D."/>
        </authorList>
    </citation>
    <scope>NUCLEOTIDE SEQUENCE [LARGE SCALE GENOMIC DNA]</scope>
    <source>
        <strain evidence="1 2">GD02</strain>
    </source>
</reference>
<organism evidence="1 2">
    <name type="scientific">Rhodococcus rhodochrous</name>
    <dbReference type="NCBI Taxonomy" id="1829"/>
    <lineage>
        <taxon>Bacteria</taxon>
        <taxon>Bacillati</taxon>
        <taxon>Actinomycetota</taxon>
        <taxon>Actinomycetes</taxon>
        <taxon>Mycobacteriales</taxon>
        <taxon>Nocardiaceae</taxon>
        <taxon>Rhodococcus</taxon>
    </lineage>
</organism>
<geneLocation type="plasmid" evidence="1 2">
    <name>pGD02.2.1</name>
</geneLocation>